<gene>
    <name evidence="2" type="ORF">DL764_004828</name>
</gene>
<name>A0A4Q4TD75_9PEZI</name>
<dbReference type="EMBL" id="QJNU01000237">
    <property type="protein sequence ID" value="RYP03912.1"/>
    <property type="molecule type" value="Genomic_DNA"/>
</dbReference>
<keyword evidence="3" id="KW-1185">Reference proteome</keyword>
<evidence type="ECO:0000256" key="1">
    <source>
        <dbReference type="SAM" id="MobiDB-lite"/>
    </source>
</evidence>
<evidence type="ECO:0000313" key="3">
    <source>
        <dbReference type="Proteomes" id="UP000293360"/>
    </source>
</evidence>
<organism evidence="2 3">
    <name type="scientific">Monosporascus ibericus</name>
    <dbReference type="NCBI Taxonomy" id="155417"/>
    <lineage>
        <taxon>Eukaryota</taxon>
        <taxon>Fungi</taxon>
        <taxon>Dikarya</taxon>
        <taxon>Ascomycota</taxon>
        <taxon>Pezizomycotina</taxon>
        <taxon>Sordariomycetes</taxon>
        <taxon>Xylariomycetidae</taxon>
        <taxon>Xylariales</taxon>
        <taxon>Xylariales incertae sedis</taxon>
        <taxon>Monosporascus</taxon>
    </lineage>
</organism>
<dbReference type="Proteomes" id="UP000293360">
    <property type="component" value="Unassembled WGS sequence"/>
</dbReference>
<accession>A0A4Q4TD75</accession>
<evidence type="ECO:0000313" key="2">
    <source>
        <dbReference type="EMBL" id="RYP03912.1"/>
    </source>
</evidence>
<proteinExistence type="predicted"/>
<dbReference type="OrthoDB" id="4773647at2759"/>
<protein>
    <submittedName>
        <fullName evidence="2">Uncharacterized protein</fullName>
    </submittedName>
</protein>
<comment type="caution">
    <text evidence="2">The sequence shown here is derived from an EMBL/GenBank/DDBJ whole genome shotgun (WGS) entry which is preliminary data.</text>
</comment>
<dbReference type="AlphaFoldDB" id="A0A4Q4TD75"/>
<feature type="region of interest" description="Disordered" evidence="1">
    <location>
        <begin position="1"/>
        <end position="34"/>
    </location>
</feature>
<reference evidence="2 3" key="1">
    <citation type="submission" date="2018-06" db="EMBL/GenBank/DDBJ databases">
        <title>Complete Genomes of Monosporascus.</title>
        <authorList>
            <person name="Robinson A.J."/>
            <person name="Natvig D.O."/>
        </authorList>
    </citation>
    <scope>NUCLEOTIDE SEQUENCE [LARGE SCALE GENOMIC DNA]</scope>
    <source>
        <strain evidence="2 3">CBS 110550</strain>
    </source>
</reference>
<sequence>MHKEDGGTARRSRIIRGRLDLPNTPSSHVDPGLWSKPPRPTVVVPKNSGVPAHFLDHVLETSLVIREPMLTAVVSRGASKSVVGTRGITQLVVRTSQSQPPTAKFHDEPTPMSSQGNAAVTLRIEVPDTDVPMLPEREYPSFFAAIHHLATRFRHSYAPFATYNSVAHTIRLFGPDAIEPSPDSVDKREWLFRIEDAYMSIRQSAGYKGLILG</sequence>